<keyword evidence="6" id="KW-0251">Elongation factor</keyword>
<dbReference type="GO" id="GO:0004824">
    <property type="term" value="F:lysine-tRNA ligase activity"/>
    <property type="evidence" value="ECO:0007669"/>
    <property type="project" value="InterPro"/>
</dbReference>
<keyword evidence="6" id="KW-0648">Protein biosynthesis</keyword>
<dbReference type="InterPro" id="IPR018149">
    <property type="entry name" value="Lys-tRNA-synth_II_C"/>
</dbReference>
<sequence length="332" mass="37938">MNSPAPSWRSTATISDLKIRAGLVRTLRLFFEETGYWEVQTPVLSREAIIDAHINPLRLTDSSIAGDRYLQTSPEAHMKRLLSAGADRIYQFSSVFRQQEQGDRHNTEFTLLEWYSCNEDHHDQMKLVESLIRTVAEKCPTKSPLDPQLFERLTYAAAFERYMGTSVVRLTASELKQLAIDQQVSIPPGLDEQDRDGWLNLLLAEKVEPQLGIEHPVFLIDYPESQAALARVRRDDPPVAERFELYIKGIELCNGYHEETNAEELRTRFERQNEIRRAEGMCELPLPELFLEATEAGYPASAGVALGVERLLMWLMKKATLPEVVAFPYERA</sequence>
<feature type="domain" description="Aminoacyl-transfer RNA synthetases class-II family profile" evidence="5">
    <location>
        <begin position="17"/>
        <end position="328"/>
    </location>
</feature>
<keyword evidence="4" id="KW-0067">ATP-binding</keyword>
<proteinExistence type="predicted"/>
<dbReference type="SUPFAM" id="SSF55681">
    <property type="entry name" value="Class II aaRS and biotin synthetases"/>
    <property type="match status" value="1"/>
</dbReference>
<evidence type="ECO:0000313" key="6">
    <source>
        <dbReference type="EMBL" id="QDU79327.1"/>
    </source>
</evidence>
<evidence type="ECO:0000313" key="7">
    <source>
        <dbReference type="Proteomes" id="UP000317178"/>
    </source>
</evidence>
<gene>
    <name evidence="6" type="primary">epmA</name>
    <name evidence="6" type="ORF">Pla110_10350</name>
</gene>
<dbReference type="EC" id="6.3.1.-" evidence="6"/>
<dbReference type="GO" id="GO:0006430">
    <property type="term" value="P:lysyl-tRNA aminoacylation"/>
    <property type="evidence" value="ECO:0007669"/>
    <property type="project" value="InterPro"/>
</dbReference>
<dbReference type="PROSITE" id="PS50862">
    <property type="entry name" value="AA_TRNA_LIGASE_II"/>
    <property type="match status" value="1"/>
</dbReference>
<keyword evidence="7" id="KW-1185">Reference proteome</keyword>
<dbReference type="EMBL" id="CP036281">
    <property type="protein sequence ID" value="QDU79327.1"/>
    <property type="molecule type" value="Genomic_DNA"/>
</dbReference>
<dbReference type="PANTHER" id="PTHR42918:SF6">
    <property type="entry name" value="ELONGATION FACTOR P--(R)-BETA-LYSINE LIGASE"/>
    <property type="match status" value="1"/>
</dbReference>
<dbReference type="KEGG" id="plon:Pla110_10350"/>
<dbReference type="GO" id="GO:0005524">
    <property type="term" value="F:ATP binding"/>
    <property type="evidence" value="ECO:0007669"/>
    <property type="project" value="UniProtKB-KW"/>
</dbReference>
<keyword evidence="2 6" id="KW-0436">Ligase</keyword>
<dbReference type="GO" id="GO:0003746">
    <property type="term" value="F:translation elongation factor activity"/>
    <property type="evidence" value="ECO:0007669"/>
    <property type="project" value="UniProtKB-KW"/>
</dbReference>
<evidence type="ECO:0000256" key="1">
    <source>
        <dbReference type="ARBA" id="ARBA00011738"/>
    </source>
</evidence>
<protein>
    <submittedName>
        <fullName evidence="6">Elongation factor P--(R)-beta-lysine ligase</fullName>
        <ecNumber evidence="6">6.3.1.-</ecNumber>
    </submittedName>
</protein>
<evidence type="ECO:0000256" key="2">
    <source>
        <dbReference type="ARBA" id="ARBA00022598"/>
    </source>
</evidence>
<comment type="subunit">
    <text evidence="1">Homodimer.</text>
</comment>
<dbReference type="PANTHER" id="PTHR42918">
    <property type="entry name" value="LYSYL-TRNA SYNTHETASE"/>
    <property type="match status" value="1"/>
</dbReference>
<reference evidence="6 7" key="1">
    <citation type="submission" date="2019-02" db="EMBL/GenBank/DDBJ databases">
        <title>Deep-cultivation of Planctomycetes and their phenomic and genomic characterization uncovers novel biology.</title>
        <authorList>
            <person name="Wiegand S."/>
            <person name="Jogler M."/>
            <person name="Boedeker C."/>
            <person name="Pinto D."/>
            <person name="Vollmers J."/>
            <person name="Rivas-Marin E."/>
            <person name="Kohn T."/>
            <person name="Peeters S.H."/>
            <person name="Heuer A."/>
            <person name="Rast P."/>
            <person name="Oberbeckmann S."/>
            <person name="Bunk B."/>
            <person name="Jeske O."/>
            <person name="Meyerdierks A."/>
            <person name="Storesund J.E."/>
            <person name="Kallscheuer N."/>
            <person name="Luecker S."/>
            <person name="Lage O.M."/>
            <person name="Pohl T."/>
            <person name="Merkel B.J."/>
            <person name="Hornburger P."/>
            <person name="Mueller R.-W."/>
            <person name="Bruemmer F."/>
            <person name="Labrenz M."/>
            <person name="Spormann A.M."/>
            <person name="Op den Camp H."/>
            <person name="Overmann J."/>
            <person name="Amann R."/>
            <person name="Jetten M.S.M."/>
            <person name="Mascher T."/>
            <person name="Medema M.H."/>
            <person name="Devos D.P."/>
            <person name="Kaster A.-K."/>
            <person name="Ovreas L."/>
            <person name="Rohde M."/>
            <person name="Galperin M.Y."/>
            <person name="Jogler C."/>
        </authorList>
    </citation>
    <scope>NUCLEOTIDE SEQUENCE [LARGE SCALE GENOMIC DNA]</scope>
    <source>
        <strain evidence="6 7">Pla110</strain>
    </source>
</reference>
<dbReference type="NCBIfam" id="TIGR00462">
    <property type="entry name" value="genX"/>
    <property type="match status" value="1"/>
</dbReference>
<organism evidence="6 7">
    <name type="scientific">Polystyrenella longa</name>
    <dbReference type="NCBI Taxonomy" id="2528007"/>
    <lineage>
        <taxon>Bacteria</taxon>
        <taxon>Pseudomonadati</taxon>
        <taxon>Planctomycetota</taxon>
        <taxon>Planctomycetia</taxon>
        <taxon>Planctomycetales</taxon>
        <taxon>Planctomycetaceae</taxon>
        <taxon>Polystyrenella</taxon>
    </lineage>
</organism>
<dbReference type="Gene3D" id="3.30.930.10">
    <property type="entry name" value="Bira Bifunctional Protein, Domain 2"/>
    <property type="match status" value="1"/>
</dbReference>
<dbReference type="Pfam" id="PF00152">
    <property type="entry name" value="tRNA-synt_2"/>
    <property type="match status" value="1"/>
</dbReference>
<dbReference type="NCBIfam" id="NF006828">
    <property type="entry name" value="PRK09350.1"/>
    <property type="match status" value="1"/>
</dbReference>
<dbReference type="FunFam" id="3.30.930.10:FF:000017">
    <property type="entry name" value="Elongation factor P--(R)-beta-lysine ligase"/>
    <property type="match status" value="1"/>
</dbReference>
<dbReference type="Proteomes" id="UP000317178">
    <property type="component" value="Chromosome"/>
</dbReference>
<dbReference type="GO" id="GO:0000049">
    <property type="term" value="F:tRNA binding"/>
    <property type="evidence" value="ECO:0007669"/>
    <property type="project" value="TreeGrafter"/>
</dbReference>
<evidence type="ECO:0000259" key="5">
    <source>
        <dbReference type="PROSITE" id="PS50862"/>
    </source>
</evidence>
<dbReference type="GO" id="GO:0005829">
    <property type="term" value="C:cytosol"/>
    <property type="evidence" value="ECO:0007669"/>
    <property type="project" value="TreeGrafter"/>
</dbReference>
<evidence type="ECO:0000256" key="3">
    <source>
        <dbReference type="ARBA" id="ARBA00022741"/>
    </source>
</evidence>
<evidence type="ECO:0000256" key="4">
    <source>
        <dbReference type="ARBA" id="ARBA00022840"/>
    </source>
</evidence>
<accession>A0A518CJE4</accession>
<dbReference type="InterPro" id="IPR004525">
    <property type="entry name" value="EpmA"/>
</dbReference>
<name>A0A518CJE4_9PLAN</name>
<dbReference type="InterPro" id="IPR045864">
    <property type="entry name" value="aa-tRNA-synth_II/BPL/LPL"/>
</dbReference>
<dbReference type="InterPro" id="IPR004364">
    <property type="entry name" value="Aa-tRNA-synt_II"/>
</dbReference>
<dbReference type="OrthoDB" id="9802326at2"/>
<keyword evidence="3" id="KW-0547">Nucleotide-binding</keyword>
<dbReference type="PRINTS" id="PR00982">
    <property type="entry name" value="TRNASYNTHLYS"/>
</dbReference>
<dbReference type="RefSeq" id="WP_144993848.1">
    <property type="nucleotide sequence ID" value="NZ_CP036281.1"/>
</dbReference>
<dbReference type="AlphaFoldDB" id="A0A518CJE4"/>
<dbReference type="InterPro" id="IPR006195">
    <property type="entry name" value="aa-tRNA-synth_II"/>
</dbReference>